<dbReference type="InterPro" id="IPR028082">
    <property type="entry name" value="Peripla_BP_I"/>
</dbReference>
<dbReference type="STRING" id="1424334.W822_14845"/>
<dbReference type="Gene3D" id="3.40.50.2300">
    <property type="match status" value="2"/>
</dbReference>
<comment type="caution">
    <text evidence="2">The sequence shown here is derived from an EMBL/GenBank/DDBJ whole genome shotgun (WGS) entry which is preliminary data.</text>
</comment>
<reference evidence="2 3" key="1">
    <citation type="journal article" date="2014" name="Genome Announc.">
        <title>Draft Genome Sequence of Advenella kashmirensis Strain W13003, a Polycyclic Aromatic Hydrocarbon-Degrading Bacterium.</title>
        <authorList>
            <person name="Wang X."/>
            <person name="Jin D."/>
            <person name="Zhou L."/>
            <person name="Wu L."/>
            <person name="An W."/>
            <person name="Zhao L."/>
        </authorList>
    </citation>
    <scope>NUCLEOTIDE SEQUENCE [LARGE SCALE GENOMIC DNA]</scope>
    <source>
        <strain evidence="2 3">W13003</strain>
    </source>
</reference>
<evidence type="ECO:0000313" key="3">
    <source>
        <dbReference type="Proteomes" id="UP000018733"/>
    </source>
</evidence>
<organism evidence="2 3">
    <name type="scientific">Advenella kashmirensis W13003</name>
    <dbReference type="NCBI Taxonomy" id="1424334"/>
    <lineage>
        <taxon>Bacteria</taxon>
        <taxon>Pseudomonadati</taxon>
        <taxon>Pseudomonadota</taxon>
        <taxon>Betaproteobacteria</taxon>
        <taxon>Burkholderiales</taxon>
        <taxon>Alcaligenaceae</taxon>
    </lineage>
</organism>
<feature type="chain" id="PRO_5004771652" evidence="1">
    <location>
        <begin position="27"/>
        <end position="323"/>
    </location>
</feature>
<proteinExistence type="predicted"/>
<dbReference type="PANTHER" id="PTHR35271:SF1">
    <property type="entry name" value="ABC TRANSPORTER, SUBSTRATE-BINDING LIPOPROTEIN"/>
    <property type="match status" value="1"/>
</dbReference>
<dbReference type="InterPro" id="IPR007487">
    <property type="entry name" value="ABC_transpt-TYRBP-like"/>
</dbReference>
<gene>
    <name evidence="2" type="ORF">W822_14845</name>
</gene>
<dbReference type="PANTHER" id="PTHR35271">
    <property type="entry name" value="ABC TRANSPORTER, SUBSTRATE-BINDING LIPOPROTEIN-RELATED"/>
    <property type="match status" value="1"/>
</dbReference>
<accession>V8QRT4</accession>
<dbReference type="PATRIC" id="fig|1424334.3.peg.2984"/>
<protein>
    <submittedName>
        <fullName evidence="2">ABC transporter substrate-binding protein</fullName>
    </submittedName>
</protein>
<dbReference type="OrthoDB" id="9776955at2"/>
<dbReference type="CDD" id="cd06325">
    <property type="entry name" value="PBP1_ABC_unchar_transporter"/>
    <property type="match status" value="1"/>
</dbReference>
<keyword evidence="1" id="KW-0732">Signal</keyword>
<evidence type="ECO:0000313" key="2">
    <source>
        <dbReference type="EMBL" id="ETF02033.1"/>
    </source>
</evidence>
<dbReference type="AlphaFoldDB" id="V8QRT4"/>
<dbReference type="Proteomes" id="UP000018733">
    <property type="component" value="Unassembled WGS sequence"/>
</dbReference>
<evidence type="ECO:0000256" key="1">
    <source>
        <dbReference type="SAM" id="SignalP"/>
    </source>
</evidence>
<sequence length="323" mass="33623">MVKAKLTTVLSAAFLSAMLSTGTTFAADKFVAVTAIVEHPALDAVRDGVKEALIKEGFEEGKNLKWRYQSAQGNTGTAAQIARQFIGEKPDAIVAIGTPSAQALVAATKTIPIVYSAVTDPIAAQLVKSLDGSGTNVTGSSDALELEKQVDLIKQVVPQAKRVGIVYNPGEANSSVVVKQLKELLPKSGMTLVEASAPRSVDVGSAARSLVGKVDVIYTNTDNNVVSAYEALAKVGNESRIPLIAADTDSVKRGAIAALGVSYKGLGEQAGVIVARILKGEKPGDIPSETAKVLELFVNPAAAQKQGVKLSDEFIKSAKVVVK</sequence>
<dbReference type="EMBL" id="AYXT01000010">
    <property type="protein sequence ID" value="ETF02033.1"/>
    <property type="molecule type" value="Genomic_DNA"/>
</dbReference>
<dbReference type="eggNOG" id="COG2984">
    <property type="taxonomic scope" value="Bacteria"/>
</dbReference>
<dbReference type="SUPFAM" id="SSF53822">
    <property type="entry name" value="Periplasmic binding protein-like I"/>
    <property type="match status" value="1"/>
</dbReference>
<keyword evidence="3" id="KW-1185">Reference proteome</keyword>
<dbReference type="Pfam" id="PF04392">
    <property type="entry name" value="ABC_sub_bind"/>
    <property type="match status" value="1"/>
</dbReference>
<dbReference type="HOGENOM" id="CLU_058196_1_0_4"/>
<name>V8QRT4_9BURK</name>
<feature type="signal peptide" evidence="1">
    <location>
        <begin position="1"/>
        <end position="26"/>
    </location>
</feature>